<evidence type="ECO:0000313" key="5">
    <source>
        <dbReference type="Proteomes" id="UP000283383"/>
    </source>
</evidence>
<dbReference type="GO" id="GO:0031422">
    <property type="term" value="C:RecQ family helicase-topoisomerase III complex"/>
    <property type="evidence" value="ECO:0007669"/>
    <property type="project" value="TreeGrafter"/>
</dbReference>
<dbReference type="InterPro" id="IPR013894">
    <property type="entry name" value="RMI1_OB"/>
</dbReference>
<gene>
    <name evidence="4" type="ORF">GcM3_196014</name>
</gene>
<dbReference type="Gene3D" id="2.40.50.770">
    <property type="entry name" value="RecQ-mediated genome instability protein Rmi1, C-terminal domain"/>
    <property type="match status" value="1"/>
</dbReference>
<evidence type="ECO:0000259" key="3">
    <source>
        <dbReference type="Pfam" id="PF08585"/>
    </source>
</evidence>
<dbReference type="PANTHER" id="PTHR14790:SF15">
    <property type="entry name" value="RECQ-MEDIATED GENOME INSTABILITY PROTEIN 1"/>
    <property type="match status" value="1"/>
</dbReference>
<reference evidence="4 5" key="1">
    <citation type="journal article" date="2018" name="BMC Genomics">
        <title>Comparative genome analyses reveal sequence features reflecting distinct modes of host-adaptation between dicot and monocot powdery mildew.</title>
        <authorList>
            <person name="Wu Y."/>
            <person name="Ma X."/>
            <person name="Pan Z."/>
            <person name="Kale S.D."/>
            <person name="Song Y."/>
            <person name="King H."/>
            <person name="Zhang Q."/>
            <person name="Presley C."/>
            <person name="Deng X."/>
            <person name="Wei C.I."/>
            <person name="Xiao S."/>
        </authorList>
    </citation>
    <scope>NUCLEOTIDE SEQUENCE [LARGE SCALE GENOMIC DNA]</scope>
    <source>
        <strain evidence="4">UMSG3</strain>
    </source>
</reference>
<dbReference type="GO" id="GO:0000712">
    <property type="term" value="P:resolution of meiotic recombination intermediates"/>
    <property type="evidence" value="ECO:0007669"/>
    <property type="project" value="TreeGrafter"/>
</dbReference>
<dbReference type="GO" id="GO:0016604">
    <property type="term" value="C:nuclear body"/>
    <property type="evidence" value="ECO:0007669"/>
    <property type="project" value="TreeGrafter"/>
</dbReference>
<keyword evidence="5" id="KW-1185">Reference proteome</keyword>
<dbReference type="PANTHER" id="PTHR14790">
    <property type="entry name" value="RECQ-MEDIATED GENOME INSTABILITY PROTEIN 1 RMI1"/>
    <property type="match status" value="1"/>
</dbReference>
<comment type="caution">
    <text evidence="4">The sequence shown here is derived from an EMBL/GenBank/DDBJ whole genome shotgun (WGS) entry which is preliminary data.</text>
</comment>
<feature type="domain" description="RecQ mediated genome instability protein 1 OB-fold" evidence="3">
    <location>
        <begin position="73"/>
        <end position="231"/>
    </location>
</feature>
<dbReference type="AlphaFoldDB" id="A0A420HG26"/>
<dbReference type="GO" id="GO:0000724">
    <property type="term" value="P:double-strand break repair via homologous recombination"/>
    <property type="evidence" value="ECO:0007669"/>
    <property type="project" value="TreeGrafter"/>
</dbReference>
<accession>A0A420HG26</accession>
<dbReference type="Proteomes" id="UP000283383">
    <property type="component" value="Unassembled WGS sequence"/>
</dbReference>
<name>A0A420HG26_9PEZI</name>
<dbReference type="STRING" id="62708.A0A420HG26"/>
<evidence type="ECO:0000256" key="2">
    <source>
        <dbReference type="ARBA" id="ARBA00018987"/>
    </source>
</evidence>
<protein>
    <recommendedName>
        <fullName evidence="2">RecQ-mediated genome instability protein 1</fullName>
    </recommendedName>
</protein>
<evidence type="ECO:0000313" key="4">
    <source>
        <dbReference type="EMBL" id="RKF56353.1"/>
    </source>
</evidence>
<proteinExistence type="inferred from homology"/>
<organism evidence="4 5">
    <name type="scientific">Golovinomyces cichoracearum</name>
    <dbReference type="NCBI Taxonomy" id="62708"/>
    <lineage>
        <taxon>Eukaryota</taxon>
        <taxon>Fungi</taxon>
        <taxon>Dikarya</taxon>
        <taxon>Ascomycota</taxon>
        <taxon>Pezizomycotina</taxon>
        <taxon>Leotiomycetes</taxon>
        <taxon>Erysiphales</taxon>
        <taxon>Erysiphaceae</taxon>
        <taxon>Golovinomyces</taxon>
    </lineage>
</organism>
<dbReference type="EMBL" id="MCBQ01019602">
    <property type="protein sequence ID" value="RKF56353.1"/>
    <property type="molecule type" value="Genomic_DNA"/>
</dbReference>
<dbReference type="Pfam" id="PF08585">
    <property type="entry name" value="RMI1_N_C"/>
    <property type="match status" value="1"/>
</dbReference>
<dbReference type="InterPro" id="IPR042470">
    <property type="entry name" value="RMI1_N_C_sf"/>
</dbReference>
<comment type="similarity">
    <text evidence="1">Belongs to the RMI1 family.</text>
</comment>
<sequence>MAATPTLAQVSAFLASQALPAVNSTFLTSILTGSTRPQLLQAVAATVKHRLLSSDISDHTSTTPILSPTCSSLPPDINNKNVMSSVLTLDTFVQVLDVQDISQSKLDQLESLEVERRGETRKGREIIRVVPTVDQEPSTAATQCLSTQKSMSKQSKGPFKLILQDCKGTKTWALELKKVDKIGLPPIMNIGCKMWLKKGCKVARGTLLLEPATVAILGGKIDHIDKAWIAGREKVLRATLYPSKETP</sequence>
<evidence type="ECO:0000256" key="1">
    <source>
        <dbReference type="ARBA" id="ARBA00006395"/>
    </source>
</evidence>